<dbReference type="PANTHER" id="PTHR43013:SF1">
    <property type="entry name" value="GLUTAMYL-TRNA REDUCTASE"/>
    <property type="match status" value="1"/>
</dbReference>
<gene>
    <name evidence="8" type="primary">hemA</name>
    <name evidence="14" type="ORF">ACFFN0_05495</name>
</gene>
<dbReference type="EC" id="1.2.1.70" evidence="3 8"/>
<dbReference type="RefSeq" id="WP_141336966.1">
    <property type="nucleotide sequence ID" value="NZ_JBHMAX010000012.1"/>
</dbReference>
<dbReference type="NCBIfam" id="TIGR01035">
    <property type="entry name" value="hemA"/>
    <property type="match status" value="1"/>
</dbReference>
<feature type="domain" description="Tetrapyrrole biosynthesis glutamyl-tRNA reductase dimerisation" evidence="11">
    <location>
        <begin position="330"/>
        <end position="428"/>
    </location>
</feature>
<feature type="binding site" evidence="8">
    <location>
        <position position="120"/>
    </location>
    <ligand>
        <name>substrate</name>
    </ligand>
</feature>
<comment type="function">
    <text evidence="8">Catalyzes the NADPH-dependent reduction of glutamyl-tRNA(Glu) to glutamate 1-semialdehyde (GSA).</text>
</comment>
<evidence type="ECO:0000259" key="13">
    <source>
        <dbReference type="Pfam" id="PF05201"/>
    </source>
</evidence>
<evidence type="ECO:0000259" key="11">
    <source>
        <dbReference type="Pfam" id="PF00745"/>
    </source>
</evidence>
<feature type="binding site" evidence="8">
    <location>
        <position position="109"/>
    </location>
    <ligand>
        <name>substrate</name>
    </ligand>
</feature>
<comment type="similarity">
    <text evidence="2 8 9">Belongs to the glutamyl-tRNA reductase family.</text>
</comment>
<dbReference type="PANTHER" id="PTHR43013">
    <property type="entry name" value="GLUTAMYL-TRNA REDUCTASE"/>
    <property type="match status" value="1"/>
</dbReference>
<evidence type="ECO:0000256" key="8">
    <source>
        <dbReference type="HAMAP-Rule" id="MF_00087"/>
    </source>
</evidence>
<dbReference type="Proteomes" id="UP001589613">
    <property type="component" value="Unassembled WGS sequence"/>
</dbReference>
<dbReference type="SUPFAM" id="SSF69742">
    <property type="entry name" value="Glutamyl tRNA-reductase catalytic, N-terminal domain"/>
    <property type="match status" value="1"/>
</dbReference>
<accession>A0ABV5V166</accession>
<dbReference type="InterPro" id="IPR018214">
    <property type="entry name" value="GluRdtase_CS"/>
</dbReference>
<dbReference type="SUPFAM" id="SSF51735">
    <property type="entry name" value="NAD(P)-binding Rossmann-fold domains"/>
    <property type="match status" value="1"/>
</dbReference>
<keyword evidence="4 8" id="KW-0521">NADP</keyword>
<feature type="active site" description="Nucleophile" evidence="8">
    <location>
        <position position="50"/>
    </location>
</feature>
<organism evidence="14 15">
    <name type="scientific">Ornithinimicrobium kibberense</name>
    <dbReference type="NCBI Taxonomy" id="282060"/>
    <lineage>
        <taxon>Bacteria</taxon>
        <taxon>Bacillati</taxon>
        <taxon>Actinomycetota</taxon>
        <taxon>Actinomycetes</taxon>
        <taxon>Micrococcales</taxon>
        <taxon>Ornithinimicrobiaceae</taxon>
        <taxon>Ornithinimicrobium</taxon>
    </lineage>
</organism>
<evidence type="ECO:0000256" key="7">
    <source>
        <dbReference type="ARBA" id="ARBA00047464"/>
    </source>
</evidence>
<dbReference type="Pfam" id="PF00745">
    <property type="entry name" value="GlutR_dimer"/>
    <property type="match status" value="1"/>
</dbReference>
<comment type="caution">
    <text evidence="14">The sequence shown here is derived from an EMBL/GenBank/DDBJ whole genome shotgun (WGS) entry which is preliminary data.</text>
</comment>
<dbReference type="InterPro" id="IPR036291">
    <property type="entry name" value="NAD(P)-bd_dom_sf"/>
</dbReference>
<evidence type="ECO:0000313" key="15">
    <source>
        <dbReference type="Proteomes" id="UP001589613"/>
    </source>
</evidence>
<dbReference type="Pfam" id="PF01488">
    <property type="entry name" value="Shikimate_DH"/>
    <property type="match status" value="1"/>
</dbReference>
<comment type="domain">
    <text evidence="8">Possesses an unusual extended V-shaped dimeric structure with each monomer consisting of three distinct domains arranged along a curved 'spinal' alpha-helix. The N-terminal catalytic domain specifically recognizes the glutamate moiety of the substrate. The second domain is the NADPH-binding domain, and the third C-terminal domain is responsible for dimerization.</text>
</comment>
<feature type="domain" description="Quinate/shikimate 5-dehydrogenase/glutamyl-tRNA reductase" evidence="12">
    <location>
        <begin position="171"/>
        <end position="307"/>
    </location>
</feature>
<dbReference type="InterPro" id="IPR000343">
    <property type="entry name" value="4pyrrol_synth_GluRdtase"/>
</dbReference>
<keyword evidence="15" id="KW-1185">Reference proteome</keyword>
<evidence type="ECO:0000259" key="12">
    <source>
        <dbReference type="Pfam" id="PF01488"/>
    </source>
</evidence>
<comment type="pathway">
    <text evidence="1 8 9">Porphyrin-containing compound metabolism; protoporphyrin-IX biosynthesis; 5-aminolevulinate from L-glutamyl-tRNA(Glu): step 1/2.</text>
</comment>
<evidence type="ECO:0000256" key="1">
    <source>
        <dbReference type="ARBA" id="ARBA00005059"/>
    </source>
</evidence>
<reference evidence="14 15" key="1">
    <citation type="submission" date="2024-09" db="EMBL/GenBank/DDBJ databases">
        <authorList>
            <person name="Sun Q."/>
            <person name="Mori K."/>
        </authorList>
    </citation>
    <scope>NUCLEOTIDE SEQUENCE [LARGE SCALE GENOMIC DNA]</scope>
    <source>
        <strain evidence="14 15">JCM 12763</strain>
    </source>
</reference>
<dbReference type="PROSITE" id="PS00747">
    <property type="entry name" value="GLUTR"/>
    <property type="match status" value="1"/>
</dbReference>
<dbReference type="PIRSF" id="PIRSF000445">
    <property type="entry name" value="4pyrrol_synth_GluRdtase"/>
    <property type="match status" value="1"/>
</dbReference>
<dbReference type="InterPro" id="IPR015896">
    <property type="entry name" value="4pyrrol_synth_GluRdtase_dimer"/>
</dbReference>
<keyword evidence="5 8" id="KW-0560">Oxidoreductase</keyword>
<protein>
    <recommendedName>
        <fullName evidence="3 8">Glutamyl-tRNA reductase</fullName>
        <shortName evidence="8">GluTR</shortName>
        <ecNumber evidence="3 8">1.2.1.70</ecNumber>
    </recommendedName>
</protein>
<dbReference type="NCBIfam" id="NF000744">
    <property type="entry name" value="PRK00045.1-3"/>
    <property type="match status" value="1"/>
</dbReference>
<dbReference type="GO" id="GO:0008883">
    <property type="term" value="F:glutamyl-tRNA reductase activity"/>
    <property type="evidence" value="ECO:0007669"/>
    <property type="project" value="UniProtKB-EC"/>
</dbReference>
<dbReference type="Pfam" id="PF05201">
    <property type="entry name" value="GlutR_N"/>
    <property type="match status" value="1"/>
</dbReference>
<dbReference type="HAMAP" id="MF_00087">
    <property type="entry name" value="Glu_tRNA_reductase"/>
    <property type="match status" value="1"/>
</dbReference>
<feature type="binding site" evidence="8">
    <location>
        <begin position="114"/>
        <end position="116"/>
    </location>
    <ligand>
        <name>substrate</name>
    </ligand>
</feature>
<dbReference type="InterPro" id="IPR036453">
    <property type="entry name" value="GluRdtase_dimer_dom_sf"/>
</dbReference>
<keyword evidence="6 8" id="KW-0627">Porphyrin biosynthesis</keyword>
<sequence>MSVLVVGLSHRTAPMDLLERAALGPEGARDLASRVGAGEHVEEALVLATCNRLEVVVEAGTFHGALTEVGERMCELTGIPREQLNPHLYVHYDERAVSHLFGVACGLDSMAVGESQILGQLRDALASAQQDGRVGPVLNPLLQQALRVGKRAHAETTIDEVSRSLVSTGLDLAATVLPDLAGARTVVVGAGAMSGLAVATLARAGVRDLTVVNRTAARADRLAGEHGAGTGDWVDVLDLAAGADLVVTCTGAVGHVLEADALQEARAGAGRVDSPAVLLDLALPRDVDPAVTGIDGVRLWALADLQREMTSGSGDGAASGSGDRVAVEAVRDLVTAEVATYLTERRAARLGPTLAALRAQAARVVDQEMVRLDQRVPHLAQDERAEVRRTVQRVVDKLLHTPSVRVKELQHGGEPADYGQALRELFDLDPAEPAVVRTAPPEVTAAPISEASLPSAPADRGARP</sequence>
<evidence type="ECO:0000256" key="3">
    <source>
        <dbReference type="ARBA" id="ARBA00012970"/>
    </source>
</evidence>
<dbReference type="InterPro" id="IPR036343">
    <property type="entry name" value="GluRdtase_N_sf"/>
</dbReference>
<dbReference type="InterPro" id="IPR015895">
    <property type="entry name" value="4pyrrol_synth_GluRdtase_N"/>
</dbReference>
<feature type="site" description="Important for activity" evidence="8">
    <location>
        <position position="99"/>
    </location>
</feature>
<dbReference type="Gene3D" id="3.40.50.720">
    <property type="entry name" value="NAD(P)-binding Rossmann-like Domain"/>
    <property type="match status" value="1"/>
</dbReference>
<evidence type="ECO:0000256" key="9">
    <source>
        <dbReference type="RuleBase" id="RU000584"/>
    </source>
</evidence>
<feature type="domain" description="Glutamyl-tRNA reductase N-terminal" evidence="13">
    <location>
        <begin position="6"/>
        <end position="156"/>
    </location>
</feature>
<dbReference type="Gene3D" id="3.30.460.30">
    <property type="entry name" value="Glutamyl-tRNA reductase, N-terminal domain"/>
    <property type="match status" value="1"/>
</dbReference>
<comment type="subunit">
    <text evidence="8">Homodimer.</text>
</comment>
<evidence type="ECO:0000256" key="10">
    <source>
        <dbReference type="SAM" id="MobiDB-lite"/>
    </source>
</evidence>
<evidence type="ECO:0000256" key="4">
    <source>
        <dbReference type="ARBA" id="ARBA00022857"/>
    </source>
</evidence>
<proteinExistence type="inferred from homology"/>
<evidence type="ECO:0000256" key="6">
    <source>
        <dbReference type="ARBA" id="ARBA00023244"/>
    </source>
</evidence>
<feature type="binding site" evidence="8">
    <location>
        <begin position="49"/>
        <end position="52"/>
    </location>
    <ligand>
        <name>substrate</name>
    </ligand>
</feature>
<evidence type="ECO:0000256" key="2">
    <source>
        <dbReference type="ARBA" id="ARBA00005916"/>
    </source>
</evidence>
<dbReference type="CDD" id="cd05213">
    <property type="entry name" value="NAD_bind_Glutamyl_tRNA_reduct"/>
    <property type="match status" value="1"/>
</dbReference>
<dbReference type="EMBL" id="JBHMAX010000012">
    <property type="protein sequence ID" value="MFB9731490.1"/>
    <property type="molecule type" value="Genomic_DNA"/>
</dbReference>
<comment type="miscellaneous">
    <text evidence="8">During catalysis, the active site Cys acts as a nucleophile attacking the alpha-carbonyl group of tRNA-bound glutamate with the formation of a thioester intermediate between enzyme and glutamate, and the concomitant release of tRNA(Glu). The thioester intermediate is finally reduced by direct hydride transfer from NADPH, to form the product GSA.</text>
</comment>
<evidence type="ECO:0000313" key="14">
    <source>
        <dbReference type="EMBL" id="MFB9731490.1"/>
    </source>
</evidence>
<feature type="region of interest" description="Disordered" evidence="10">
    <location>
        <begin position="437"/>
        <end position="464"/>
    </location>
</feature>
<dbReference type="InterPro" id="IPR006151">
    <property type="entry name" value="Shikm_DH/Glu-tRNA_Rdtase"/>
</dbReference>
<name>A0ABV5V166_9MICO</name>
<dbReference type="SUPFAM" id="SSF69075">
    <property type="entry name" value="Glutamyl tRNA-reductase dimerization domain"/>
    <property type="match status" value="1"/>
</dbReference>
<comment type="catalytic activity">
    <reaction evidence="7 8 9">
        <text>(S)-4-amino-5-oxopentanoate + tRNA(Glu) + NADP(+) = L-glutamyl-tRNA(Glu) + NADPH + H(+)</text>
        <dbReference type="Rhea" id="RHEA:12344"/>
        <dbReference type="Rhea" id="RHEA-COMP:9663"/>
        <dbReference type="Rhea" id="RHEA-COMP:9680"/>
        <dbReference type="ChEBI" id="CHEBI:15378"/>
        <dbReference type="ChEBI" id="CHEBI:57501"/>
        <dbReference type="ChEBI" id="CHEBI:57783"/>
        <dbReference type="ChEBI" id="CHEBI:58349"/>
        <dbReference type="ChEBI" id="CHEBI:78442"/>
        <dbReference type="ChEBI" id="CHEBI:78520"/>
        <dbReference type="EC" id="1.2.1.70"/>
    </reaction>
</comment>
<feature type="binding site" evidence="8">
    <location>
        <begin position="189"/>
        <end position="194"/>
    </location>
    <ligand>
        <name>NADP(+)</name>
        <dbReference type="ChEBI" id="CHEBI:58349"/>
    </ligand>
</feature>
<evidence type="ECO:0000256" key="5">
    <source>
        <dbReference type="ARBA" id="ARBA00023002"/>
    </source>
</evidence>